<dbReference type="Proteomes" id="UP000202536">
    <property type="component" value="Segment"/>
</dbReference>
<accession>A0A0N9P6Y7</accession>
<dbReference type="EMBL" id="KP282673">
    <property type="protein sequence ID" value="ALG96771.1"/>
    <property type="molecule type" value="Genomic_DNA"/>
</dbReference>
<evidence type="ECO:0000313" key="1">
    <source>
        <dbReference type="EMBL" id="ALG96771.1"/>
    </source>
</evidence>
<dbReference type="OrthoDB" id="29118at10239"/>
<sequence length="61" mass="7187">MANFVGLSDVVGQLLKAMIKITFDIIFTLSKYVARGFTHWILDTFRYLNDMVSWLTRLMKR</sequence>
<name>A0A0N9P6Y7_9VIRU</name>
<dbReference type="GeneID" id="26637861"/>
<evidence type="ECO:0000313" key="2">
    <source>
        <dbReference type="Proteomes" id="UP000202536"/>
    </source>
</evidence>
<organism evidence="1 2">
    <name type="scientific">Acidianus bottle-shaped virus 2 strain ABV2</name>
    <dbReference type="NCBI Taxonomy" id="1732173"/>
    <lineage>
        <taxon>Viruses</taxon>
        <taxon>Viruses incertae sedis</taxon>
        <taxon>Ampullaviridae</taxon>
        <taxon>Bottigliavirus</taxon>
        <taxon>Bottigliavirus puteoliense</taxon>
        <taxon>Bottigliavirus ABV2</taxon>
    </lineage>
</organism>
<keyword evidence="2" id="KW-1185">Reference proteome</keyword>
<dbReference type="KEGG" id="vg:26637861"/>
<protein>
    <submittedName>
        <fullName evidence="1">Uncharacterized protein</fullName>
    </submittedName>
</protein>
<proteinExistence type="predicted"/>
<dbReference type="RefSeq" id="YP_009211293.1">
    <property type="nucleotide sequence ID" value="NC_028938.1"/>
</dbReference>
<reference evidence="1 2" key="1">
    <citation type="journal article" date="2015" name="Environ. Microbiol.">
        <title>Novel viral genomes identified from six metagenomes reveal wide distribution of archaeal viruses and high viral diversity in terrestrial hot springs.</title>
        <authorList>
            <person name="Gudbergsdottir S.R."/>
            <person name="Menzel P."/>
            <person name="Krogh A."/>
            <person name="Young M."/>
            <person name="Peng X."/>
        </authorList>
    </citation>
    <scope>NUCLEOTIDE SEQUENCE [LARGE SCALE GENOMIC DNA]</scope>
    <source>
        <strain evidence="1 2">ABV2</strain>
    </source>
</reference>